<evidence type="ECO:0000313" key="1">
    <source>
        <dbReference type="EMBL" id="BEH03617.1"/>
    </source>
</evidence>
<dbReference type="GO" id="GO:0003677">
    <property type="term" value="F:DNA binding"/>
    <property type="evidence" value="ECO:0007669"/>
    <property type="project" value="InterPro"/>
</dbReference>
<accession>A0AAN0K858</accession>
<gene>
    <name evidence="1" type="ORF">brsh051_28980</name>
</gene>
<sequence length="213" mass="22882">MNGAEFCAVRESLGLSKAWLARRLQVSPEAIDSWEQTSSAQVPPAYAADLSFIEALADARATDLLGQFLRDLGVDNLKDVVLDASDPSVWPSTTVPGTDDECETSGLPAGFFRACAYRVRRALSGRLTIEYVQPAQDEYILGASASGIVTLTSNADGGRLVTKLGPVSDPLSMKSAGVKQLVAEILDVDQCQISARRIRSSDTHVLWAIRIGR</sequence>
<dbReference type="Gene3D" id="1.10.260.40">
    <property type="entry name" value="lambda repressor-like DNA-binding domains"/>
    <property type="match status" value="1"/>
</dbReference>
<dbReference type="RefSeq" id="WP_278951419.1">
    <property type="nucleotide sequence ID" value="NZ_AP028056.1"/>
</dbReference>
<dbReference type="EMBL" id="AP028056">
    <property type="protein sequence ID" value="BEH03617.1"/>
    <property type="molecule type" value="Genomic_DNA"/>
</dbReference>
<dbReference type="AlphaFoldDB" id="A0AAN0K858"/>
<name>A0AAN0K858_9ACTN</name>
<reference evidence="1" key="1">
    <citation type="journal article" date="2024" name="Int. J. Syst. Evol. Microbiol.">
        <title>Brooklawnia propionicigenes sp. nov., a facultatively anaerobic, propionate-producing bacterium isolated from a methanogenic reactor treating waste from cattle farms.</title>
        <authorList>
            <person name="Akita Y."/>
            <person name="Ueki A."/>
            <person name="Tonouchi A."/>
            <person name="Sugawara Y."/>
            <person name="Honma S."/>
            <person name="Kaku N."/>
            <person name="Ueki K."/>
        </authorList>
    </citation>
    <scope>NUCLEOTIDE SEQUENCE</scope>
    <source>
        <strain evidence="1">SH051</strain>
    </source>
</reference>
<dbReference type="Proteomes" id="UP001431656">
    <property type="component" value="Chromosome"/>
</dbReference>
<proteinExistence type="predicted"/>
<dbReference type="KEGG" id="broo:brsh051_28980"/>
<organism evidence="1 2">
    <name type="scientific">Brooklawnia propionicigenes</name>
    <dbReference type="NCBI Taxonomy" id="3041175"/>
    <lineage>
        <taxon>Bacteria</taxon>
        <taxon>Bacillati</taxon>
        <taxon>Actinomycetota</taxon>
        <taxon>Actinomycetes</taxon>
        <taxon>Propionibacteriales</taxon>
        <taxon>Propionibacteriaceae</taxon>
        <taxon>Brooklawnia</taxon>
    </lineage>
</organism>
<protein>
    <submittedName>
        <fullName evidence="1">Uncharacterized protein</fullName>
    </submittedName>
</protein>
<evidence type="ECO:0000313" key="2">
    <source>
        <dbReference type="Proteomes" id="UP001431656"/>
    </source>
</evidence>
<dbReference type="InterPro" id="IPR010982">
    <property type="entry name" value="Lambda_DNA-bd_dom_sf"/>
</dbReference>
<keyword evidence="2" id="KW-1185">Reference proteome</keyword>